<evidence type="ECO:0000259" key="3">
    <source>
        <dbReference type="Pfam" id="PF00881"/>
    </source>
</evidence>
<dbReference type="InterPro" id="IPR000415">
    <property type="entry name" value="Nitroreductase-like"/>
</dbReference>
<evidence type="ECO:0000313" key="4">
    <source>
        <dbReference type="EMBL" id="SKA80342.1"/>
    </source>
</evidence>
<dbReference type="AlphaFoldDB" id="A0A1T4WSJ0"/>
<dbReference type="PANTHER" id="PTHR43673">
    <property type="entry name" value="NAD(P)H NITROREDUCTASE YDGI-RELATED"/>
    <property type="match status" value="1"/>
</dbReference>
<dbReference type="InterPro" id="IPR023312">
    <property type="entry name" value="Put_nitroreductase_C_bac"/>
</dbReference>
<organism evidence="4 5">
    <name type="scientific">Paucidesulfovibrio gracilis DSM 16080</name>
    <dbReference type="NCBI Taxonomy" id="1121449"/>
    <lineage>
        <taxon>Bacteria</taxon>
        <taxon>Pseudomonadati</taxon>
        <taxon>Thermodesulfobacteriota</taxon>
        <taxon>Desulfovibrionia</taxon>
        <taxon>Desulfovibrionales</taxon>
        <taxon>Desulfovibrionaceae</taxon>
        <taxon>Paucidesulfovibrio</taxon>
    </lineage>
</organism>
<dbReference type="Proteomes" id="UP000190027">
    <property type="component" value="Unassembled WGS sequence"/>
</dbReference>
<dbReference type="OrthoDB" id="9804207at2"/>
<evidence type="ECO:0000313" key="5">
    <source>
        <dbReference type="Proteomes" id="UP000190027"/>
    </source>
</evidence>
<comment type="similarity">
    <text evidence="1">Belongs to the nitroreductase family.</text>
</comment>
<evidence type="ECO:0000256" key="2">
    <source>
        <dbReference type="ARBA" id="ARBA00023002"/>
    </source>
</evidence>
<dbReference type="Pfam" id="PF00881">
    <property type="entry name" value="Nitroreductase"/>
    <property type="match status" value="1"/>
</dbReference>
<protein>
    <submittedName>
        <fullName evidence="4">Nitroreductase</fullName>
    </submittedName>
</protein>
<dbReference type="SUPFAM" id="SSF55469">
    <property type="entry name" value="FMN-dependent nitroreductase-like"/>
    <property type="match status" value="1"/>
</dbReference>
<sequence length="202" mass="22271">MNFAKLVAATRSVRRFHEDRAIGLEVLRTLTDLARQTGSAGNLQPLRYVLSNDPATNERIFSRLVWAAYLKDWKGPESGERPAGYVVVCAEAGAKDANARVDAGIACQTMLLAAREKGLGGCMLGSVDRAGLRLDLDIPENVNILYVLAFGEPLEQVVLEPLGEDGGVKYWRDEKEVHHVPKRGLEELILSTFERGKPEKND</sequence>
<proteinExistence type="inferred from homology"/>
<dbReference type="InterPro" id="IPR029479">
    <property type="entry name" value="Nitroreductase"/>
</dbReference>
<name>A0A1T4WSJ0_9BACT</name>
<accession>A0A1T4WSJ0</accession>
<keyword evidence="5" id="KW-1185">Reference proteome</keyword>
<dbReference type="PANTHER" id="PTHR43673:SF10">
    <property type="entry name" value="NADH DEHYDROGENASE_NAD(P)H NITROREDUCTASE XCC3605-RELATED"/>
    <property type="match status" value="1"/>
</dbReference>
<feature type="domain" description="Nitroreductase" evidence="3">
    <location>
        <begin position="8"/>
        <end position="151"/>
    </location>
</feature>
<evidence type="ECO:0000256" key="1">
    <source>
        <dbReference type="ARBA" id="ARBA00007118"/>
    </source>
</evidence>
<dbReference type="RefSeq" id="WP_078716910.1">
    <property type="nucleotide sequence ID" value="NZ_FUYC01000004.1"/>
</dbReference>
<gene>
    <name evidence="4" type="ORF">SAMN02745704_01337</name>
</gene>
<keyword evidence="2" id="KW-0560">Oxidoreductase</keyword>
<dbReference type="STRING" id="1121449.SAMN02745704_01337"/>
<dbReference type="CDD" id="cd02062">
    <property type="entry name" value="Nitro_FMN_reductase"/>
    <property type="match status" value="1"/>
</dbReference>
<dbReference type="GO" id="GO:0016491">
    <property type="term" value="F:oxidoreductase activity"/>
    <property type="evidence" value="ECO:0007669"/>
    <property type="project" value="UniProtKB-KW"/>
</dbReference>
<dbReference type="Gene3D" id="2.20.180.10">
    <property type="entry name" value="putative fmn-dependent nitroreductase like domains"/>
    <property type="match status" value="1"/>
</dbReference>
<dbReference type="Gene3D" id="3.40.109.10">
    <property type="entry name" value="NADH Oxidase"/>
    <property type="match status" value="1"/>
</dbReference>
<dbReference type="EMBL" id="FUYC01000004">
    <property type="protein sequence ID" value="SKA80342.1"/>
    <property type="molecule type" value="Genomic_DNA"/>
</dbReference>
<reference evidence="4 5" key="1">
    <citation type="submission" date="2017-02" db="EMBL/GenBank/DDBJ databases">
        <authorList>
            <person name="Peterson S.W."/>
        </authorList>
    </citation>
    <scope>NUCLEOTIDE SEQUENCE [LARGE SCALE GENOMIC DNA]</scope>
    <source>
        <strain evidence="4 5">DSM 16080</strain>
    </source>
</reference>